<dbReference type="PANTHER" id="PTHR11827:SF73">
    <property type="entry name" value="KAZACHOC, ISOFORM G"/>
    <property type="match status" value="1"/>
</dbReference>
<evidence type="ECO:0000313" key="7">
    <source>
        <dbReference type="EMBL" id="MFH4979044.1"/>
    </source>
</evidence>
<comment type="caution">
    <text evidence="7">The sequence shown here is derived from an EMBL/GenBank/DDBJ whole genome shotgun (WGS) entry which is preliminary data.</text>
</comment>
<reference evidence="7 8" key="1">
    <citation type="submission" date="2024-08" db="EMBL/GenBank/DDBJ databases">
        <title>Gnathostoma spinigerum genome.</title>
        <authorList>
            <person name="Gonzalez-Bertolin B."/>
            <person name="Monzon S."/>
            <person name="Zaballos A."/>
            <person name="Jimenez P."/>
            <person name="Dekumyoy P."/>
            <person name="Varona S."/>
            <person name="Cuesta I."/>
            <person name="Sumanam S."/>
            <person name="Adisakwattana P."/>
            <person name="Gasser R.B."/>
            <person name="Hernandez-Gonzalez A."/>
            <person name="Young N.D."/>
            <person name="Perteguer M.J."/>
        </authorList>
    </citation>
    <scope>NUCLEOTIDE SEQUENCE [LARGE SCALE GENOMIC DNA]</scope>
    <source>
        <strain evidence="7">AL3</strain>
        <tissue evidence="7">Liver</tissue>
    </source>
</reference>
<evidence type="ECO:0000256" key="5">
    <source>
        <dbReference type="SAM" id="MobiDB-lite"/>
    </source>
</evidence>
<keyword evidence="4" id="KW-0472">Membrane</keyword>
<accession>A0ABD6ELL5</accession>
<evidence type="ECO:0000256" key="1">
    <source>
        <dbReference type="ARBA" id="ARBA00004141"/>
    </source>
</evidence>
<keyword evidence="8" id="KW-1185">Reference proteome</keyword>
<name>A0ABD6ELL5_9BILA</name>
<dbReference type="EMBL" id="JBGFUD010003779">
    <property type="protein sequence ID" value="MFH4979044.1"/>
    <property type="molecule type" value="Genomic_DNA"/>
</dbReference>
<evidence type="ECO:0000256" key="3">
    <source>
        <dbReference type="ARBA" id="ARBA00022989"/>
    </source>
</evidence>
<protein>
    <recommendedName>
        <fullName evidence="6">SLC12A transporter C-terminal domain-containing protein</fullName>
    </recommendedName>
</protein>
<evidence type="ECO:0000256" key="4">
    <source>
        <dbReference type="ARBA" id="ARBA00023136"/>
    </source>
</evidence>
<dbReference type="InterPro" id="IPR018491">
    <property type="entry name" value="SLC12_C"/>
</dbReference>
<dbReference type="PANTHER" id="PTHR11827">
    <property type="entry name" value="SOLUTE CARRIER FAMILY 12, CATION COTRANSPORTERS"/>
    <property type="match status" value="1"/>
</dbReference>
<keyword evidence="3" id="KW-1133">Transmembrane helix</keyword>
<proteinExistence type="predicted"/>
<dbReference type="Pfam" id="PF03522">
    <property type="entry name" value="SLC12"/>
    <property type="match status" value="1"/>
</dbReference>
<dbReference type="InterPro" id="IPR004842">
    <property type="entry name" value="SLC12A_fam"/>
</dbReference>
<dbReference type="AlphaFoldDB" id="A0ABD6ELL5"/>
<sequence>MGNIEKDKTVETEHRPEETKKEDDVFENKKDGSGAHVKFSDQNHEIGGLNSFCEKEEDREDKYKSVKPYNVRKMHTAVKLNELMRERSKDAQLVICNLPGPPEESTEQYYMEFVDALTESLQRVLLVRGTGMEVVTIYS</sequence>
<evidence type="ECO:0000256" key="2">
    <source>
        <dbReference type="ARBA" id="ARBA00022692"/>
    </source>
</evidence>
<keyword evidence="2" id="KW-0812">Transmembrane</keyword>
<evidence type="ECO:0000313" key="8">
    <source>
        <dbReference type="Proteomes" id="UP001608902"/>
    </source>
</evidence>
<evidence type="ECO:0000259" key="6">
    <source>
        <dbReference type="Pfam" id="PF03522"/>
    </source>
</evidence>
<dbReference type="Proteomes" id="UP001608902">
    <property type="component" value="Unassembled WGS sequence"/>
</dbReference>
<comment type="subcellular location">
    <subcellularLocation>
        <location evidence="1">Membrane</location>
        <topology evidence="1">Multi-pass membrane protein</topology>
    </subcellularLocation>
</comment>
<gene>
    <name evidence="7" type="ORF">AB6A40_005753</name>
</gene>
<organism evidence="7 8">
    <name type="scientific">Gnathostoma spinigerum</name>
    <dbReference type="NCBI Taxonomy" id="75299"/>
    <lineage>
        <taxon>Eukaryota</taxon>
        <taxon>Metazoa</taxon>
        <taxon>Ecdysozoa</taxon>
        <taxon>Nematoda</taxon>
        <taxon>Chromadorea</taxon>
        <taxon>Rhabditida</taxon>
        <taxon>Spirurina</taxon>
        <taxon>Gnathostomatomorpha</taxon>
        <taxon>Gnathostomatoidea</taxon>
        <taxon>Gnathostomatidae</taxon>
        <taxon>Gnathostoma</taxon>
    </lineage>
</organism>
<feature type="domain" description="SLC12A transporter C-terminal" evidence="6">
    <location>
        <begin position="72"/>
        <end position="139"/>
    </location>
</feature>
<feature type="region of interest" description="Disordered" evidence="5">
    <location>
        <begin position="1"/>
        <end position="41"/>
    </location>
</feature>
<dbReference type="GO" id="GO:0016020">
    <property type="term" value="C:membrane"/>
    <property type="evidence" value="ECO:0007669"/>
    <property type="project" value="UniProtKB-SubCell"/>
</dbReference>